<dbReference type="Proteomes" id="UP000681027">
    <property type="component" value="Unassembled WGS sequence"/>
</dbReference>
<name>A0ABS5NUT6_9BACI</name>
<dbReference type="Pfam" id="PF02452">
    <property type="entry name" value="PemK_toxin"/>
    <property type="match status" value="1"/>
</dbReference>
<dbReference type="InterPro" id="IPR011067">
    <property type="entry name" value="Plasmid_toxin/cell-grow_inhib"/>
</dbReference>
<dbReference type="InterPro" id="IPR003477">
    <property type="entry name" value="PemK-like"/>
</dbReference>
<gene>
    <name evidence="4" type="ORF">KHA94_13525</name>
</gene>
<comment type="similarity">
    <text evidence="1">Belongs to the PemK/MazF family.</text>
</comment>
<reference evidence="4 5" key="1">
    <citation type="submission" date="2021-05" db="EMBL/GenBank/DDBJ databases">
        <title>Novel Bacillus species.</title>
        <authorList>
            <person name="Liu G."/>
        </authorList>
    </citation>
    <scope>NUCLEOTIDE SEQUENCE [LARGE SCALE GENOMIC DNA]</scope>
    <source>
        <strain evidence="4 5">FJAT-49705</strain>
    </source>
</reference>
<feature type="coiled-coil region" evidence="3">
    <location>
        <begin position="211"/>
        <end position="238"/>
    </location>
</feature>
<comment type="caution">
    <text evidence="4">The sequence shown here is derived from an EMBL/GenBank/DDBJ whole genome shotgun (WGS) entry which is preliminary data.</text>
</comment>
<protein>
    <submittedName>
        <fullName evidence="4">Type II toxin-antitoxin system PemK/MazF family toxin</fullName>
    </submittedName>
</protein>
<accession>A0ABS5NUT6</accession>
<evidence type="ECO:0000313" key="5">
    <source>
        <dbReference type="Proteomes" id="UP000681027"/>
    </source>
</evidence>
<keyword evidence="3" id="KW-0175">Coiled coil</keyword>
<proteinExistence type="inferred from homology"/>
<evidence type="ECO:0000313" key="4">
    <source>
        <dbReference type="EMBL" id="MBS4191204.1"/>
    </source>
</evidence>
<dbReference type="EMBL" id="JAGYPM010000003">
    <property type="protein sequence ID" value="MBS4191204.1"/>
    <property type="molecule type" value="Genomic_DNA"/>
</dbReference>
<organism evidence="4 5">
    <name type="scientific">Cytobacillus citreus</name>
    <dbReference type="NCBI Taxonomy" id="2833586"/>
    <lineage>
        <taxon>Bacteria</taxon>
        <taxon>Bacillati</taxon>
        <taxon>Bacillota</taxon>
        <taxon>Bacilli</taxon>
        <taxon>Bacillales</taxon>
        <taxon>Bacillaceae</taxon>
        <taxon>Cytobacillus</taxon>
    </lineage>
</organism>
<sequence length="247" mass="28155">MNVNIGKVLSLLKNKRILNDKALSNNDLKKEIANSSFVTKKWYENITVEQAIKSILWQGTLKDYGTFGYKTHLIRKYNKDDGSEFHFNQTFSRGKMLSIDFGVTNIGREFSLTHTGIVIADYTSMVVVVPLTSQNSINLDKVPTNIKKTFIPVYKKDYPQLENDSYIQVHQIKSVSKNRITRKGIIGSLANTPIMEELEMALIKSHSPYANKLLQEQIDSLSKQNEELITKLIEQEKIINGNKTVDI</sequence>
<evidence type="ECO:0000256" key="2">
    <source>
        <dbReference type="ARBA" id="ARBA00022649"/>
    </source>
</evidence>
<keyword evidence="5" id="KW-1185">Reference proteome</keyword>
<dbReference type="Gene3D" id="2.30.30.110">
    <property type="match status" value="1"/>
</dbReference>
<evidence type="ECO:0000256" key="1">
    <source>
        <dbReference type="ARBA" id="ARBA00007521"/>
    </source>
</evidence>
<dbReference type="RefSeq" id="WP_213102661.1">
    <property type="nucleotide sequence ID" value="NZ_JAGYPM010000003.1"/>
</dbReference>
<evidence type="ECO:0000256" key="3">
    <source>
        <dbReference type="SAM" id="Coils"/>
    </source>
</evidence>
<keyword evidence="2" id="KW-1277">Toxin-antitoxin system</keyword>
<dbReference type="SUPFAM" id="SSF50118">
    <property type="entry name" value="Cell growth inhibitor/plasmid maintenance toxic component"/>
    <property type="match status" value="1"/>
</dbReference>